<dbReference type="AlphaFoldDB" id="A0A1E5LBB0"/>
<name>A0A1E5LBB0_9BACI</name>
<protein>
    <submittedName>
        <fullName evidence="7">AI-2E family transporter</fullName>
    </submittedName>
</protein>
<feature type="transmembrane region" description="Helical" evidence="6">
    <location>
        <begin position="35"/>
        <end position="54"/>
    </location>
</feature>
<proteinExistence type="inferred from homology"/>
<evidence type="ECO:0000256" key="2">
    <source>
        <dbReference type="ARBA" id="ARBA00009773"/>
    </source>
</evidence>
<feature type="transmembrane region" description="Helical" evidence="6">
    <location>
        <begin position="66"/>
        <end position="91"/>
    </location>
</feature>
<feature type="transmembrane region" description="Helical" evidence="6">
    <location>
        <begin position="163"/>
        <end position="181"/>
    </location>
</feature>
<evidence type="ECO:0000256" key="3">
    <source>
        <dbReference type="ARBA" id="ARBA00022692"/>
    </source>
</evidence>
<feature type="transmembrane region" description="Helical" evidence="6">
    <location>
        <begin position="245"/>
        <end position="266"/>
    </location>
</feature>
<dbReference type="GO" id="GO:0055085">
    <property type="term" value="P:transmembrane transport"/>
    <property type="evidence" value="ECO:0007669"/>
    <property type="project" value="TreeGrafter"/>
</dbReference>
<reference evidence="7 8" key="1">
    <citation type="submission" date="2016-08" db="EMBL/GenBank/DDBJ databases">
        <title>Genome of Bacillus solimangrovi GH2-4.</title>
        <authorList>
            <person name="Lim S."/>
            <person name="Kim B.-C."/>
        </authorList>
    </citation>
    <scope>NUCLEOTIDE SEQUENCE [LARGE SCALE GENOMIC DNA]</scope>
    <source>
        <strain evidence="7 8">GH2-4</strain>
    </source>
</reference>
<evidence type="ECO:0000313" key="7">
    <source>
        <dbReference type="EMBL" id="OEH91363.1"/>
    </source>
</evidence>
<dbReference type="PANTHER" id="PTHR21716:SF69">
    <property type="entry name" value="TRANSPORT PROTEIN YUBA-RELATED"/>
    <property type="match status" value="1"/>
</dbReference>
<feature type="transmembrane region" description="Helical" evidence="6">
    <location>
        <begin position="314"/>
        <end position="341"/>
    </location>
</feature>
<evidence type="ECO:0000256" key="1">
    <source>
        <dbReference type="ARBA" id="ARBA00004141"/>
    </source>
</evidence>
<evidence type="ECO:0000256" key="4">
    <source>
        <dbReference type="ARBA" id="ARBA00022989"/>
    </source>
</evidence>
<dbReference type="GO" id="GO:0016020">
    <property type="term" value="C:membrane"/>
    <property type="evidence" value="ECO:0007669"/>
    <property type="project" value="UniProtKB-SubCell"/>
</dbReference>
<accession>A0A1E5LBB0</accession>
<dbReference type="PANTHER" id="PTHR21716">
    <property type="entry name" value="TRANSMEMBRANE PROTEIN"/>
    <property type="match status" value="1"/>
</dbReference>
<dbReference type="EMBL" id="MJEH01000062">
    <property type="protein sequence ID" value="OEH91363.1"/>
    <property type="molecule type" value="Genomic_DNA"/>
</dbReference>
<evidence type="ECO:0000313" key="8">
    <source>
        <dbReference type="Proteomes" id="UP000095209"/>
    </source>
</evidence>
<gene>
    <name evidence="7" type="ORF">BFG57_05725</name>
</gene>
<evidence type="ECO:0000256" key="6">
    <source>
        <dbReference type="SAM" id="Phobius"/>
    </source>
</evidence>
<keyword evidence="3 6" id="KW-0812">Transmembrane</keyword>
<dbReference type="OrthoDB" id="9793390at2"/>
<evidence type="ECO:0000256" key="5">
    <source>
        <dbReference type="ARBA" id="ARBA00023136"/>
    </source>
</evidence>
<comment type="subcellular location">
    <subcellularLocation>
        <location evidence="1">Membrane</location>
        <topology evidence="1">Multi-pass membrane protein</topology>
    </subcellularLocation>
</comment>
<dbReference type="Pfam" id="PF01594">
    <property type="entry name" value="AI-2E_transport"/>
    <property type="match status" value="1"/>
</dbReference>
<comment type="similarity">
    <text evidence="2">Belongs to the autoinducer-2 exporter (AI-2E) (TC 2.A.86) family.</text>
</comment>
<sequence length="358" mass="40597">MYNKRWFQSLVVSILVFLLIFFIQRTDAVFEPVFAYIGAIAFPIILSGVLYYISRPLTRFLKKRKVPQVLAIFITIIILLCSMFFVVRFIAPIAQDQITKLLNNVPKMVNSAEDIFYYWKESQEIFPEQLNDVIDDASKMAIEHIEEFTVGITTFVITVVSQLVQFVFLLVLVPFFLFYMLKDEDKFQPFLTKFFNERKGNSLRRLLQSIDQTLSAFIQGQLTVSLCVGVMLYIGYVIIGLDYSLSLALFGIVTNVIPFLGPYLAVTPAILVALFQDPVMALYVAVIMIVAQQIEGNLISPNIMGKALNIHPITIITLILAAGSVAGFLGLLFVIPTYAVVKTIISHFYHEWLRTKAD</sequence>
<keyword evidence="8" id="KW-1185">Reference proteome</keyword>
<dbReference type="RefSeq" id="WP_069718623.1">
    <property type="nucleotide sequence ID" value="NZ_MJEH01000062.1"/>
</dbReference>
<organism evidence="7 8">
    <name type="scientific">Bacillus solimangrovi</name>
    <dbReference type="NCBI Taxonomy" id="1305675"/>
    <lineage>
        <taxon>Bacteria</taxon>
        <taxon>Bacillati</taxon>
        <taxon>Bacillota</taxon>
        <taxon>Bacilli</taxon>
        <taxon>Bacillales</taxon>
        <taxon>Bacillaceae</taxon>
        <taxon>Bacillus</taxon>
    </lineage>
</organism>
<keyword evidence="5 6" id="KW-0472">Membrane</keyword>
<dbReference type="InterPro" id="IPR002549">
    <property type="entry name" value="AI-2E-like"/>
</dbReference>
<keyword evidence="4 6" id="KW-1133">Transmembrane helix</keyword>
<dbReference type="Proteomes" id="UP000095209">
    <property type="component" value="Unassembled WGS sequence"/>
</dbReference>
<feature type="transmembrane region" description="Helical" evidence="6">
    <location>
        <begin position="214"/>
        <end position="239"/>
    </location>
</feature>
<comment type="caution">
    <text evidence="7">The sequence shown here is derived from an EMBL/GenBank/DDBJ whole genome shotgun (WGS) entry which is preliminary data.</text>
</comment>